<evidence type="ECO:0000313" key="8">
    <source>
        <dbReference type="EMBL" id="EGK00351.1"/>
    </source>
</evidence>
<evidence type="ECO:0000259" key="6">
    <source>
        <dbReference type="Pfam" id="PF03755"/>
    </source>
</evidence>
<evidence type="ECO:0000256" key="4">
    <source>
        <dbReference type="ARBA" id="ARBA00022801"/>
    </source>
</evidence>
<dbReference type="PANTHER" id="PTHR30636:SF3">
    <property type="entry name" value="UPF0701 PROTEIN YICC"/>
    <property type="match status" value="1"/>
</dbReference>
<gene>
    <name evidence="8" type="ORF">HMPREF9455_03304</name>
</gene>
<evidence type="ECO:0000256" key="2">
    <source>
        <dbReference type="ARBA" id="ARBA00022722"/>
    </source>
</evidence>
<dbReference type="Pfam" id="PF08340">
    <property type="entry name" value="YicC-like_C"/>
    <property type="match status" value="1"/>
</dbReference>
<comment type="similarity">
    <text evidence="5">Belongs to the YicC/YloC family.</text>
</comment>
<keyword evidence="9" id="KW-1185">Reference proteome</keyword>
<reference evidence="8 9" key="1">
    <citation type="submission" date="2011-04" db="EMBL/GenBank/DDBJ databases">
        <title>The Genome Sequence of Dysgonomonas gadei ATCC BAA-286.</title>
        <authorList>
            <consortium name="The Broad Institute Genome Sequencing Platform"/>
            <person name="Earl A."/>
            <person name="Ward D."/>
            <person name="Feldgarden M."/>
            <person name="Gevers D."/>
            <person name="Pudlo N."/>
            <person name="Martens E."/>
            <person name="Allen-Vercoe E."/>
            <person name="Young S.K."/>
            <person name="Zeng Q."/>
            <person name="Gargeya S."/>
            <person name="Fitzgerald M."/>
            <person name="Haas B."/>
            <person name="Abouelleil A."/>
            <person name="Alvarado L."/>
            <person name="Arachchi H.M."/>
            <person name="Berlin A."/>
            <person name="Brown A."/>
            <person name="Chapman S.B."/>
            <person name="Chen Z."/>
            <person name="Dunbar C."/>
            <person name="Freedman E."/>
            <person name="Gearin G."/>
            <person name="Gellesch M."/>
            <person name="Goldberg J."/>
            <person name="Griggs A."/>
            <person name="Gujja S."/>
            <person name="Heiman D."/>
            <person name="Howarth C."/>
            <person name="Larson L."/>
            <person name="Lui A."/>
            <person name="MacDonald P.J.P."/>
            <person name="Mehta T."/>
            <person name="Montmayeur A."/>
            <person name="Murphy C."/>
            <person name="Neiman D."/>
            <person name="Pearson M."/>
            <person name="Priest M."/>
            <person name="Roberts A."/>
            <person name="Saif S."/>
            <person name="Shea T."/>
            <person name="Shenoy N."/>
            <person name="Sisk P."/>
            <person name="Stolte C."/>
            <person name="Sykes S."/>
            <person name="Yandava C."/>
            <person name="Wortman J."/>
            <person name="Nusbaum C."/>
            <person name="Birren B."/>
        </authorList>
    </citation>
    <scope>NUCLEOTIDE SEQUENCE [LARGE SCALE GENOMIC DNA]</scope>
    <source>
        <strain evidence="8 9">ATCC BAA-286</strain>
    </source>
</reference>
<dbReference type="eggNOG" id="COG1561">
    <property type="taxonomic scope" value="Bacteria"/>
</dbReference>
<dbReference type="Proteomes" id="UP000004913">
    <property type="component" value="Unassembled WGS sequence"/>
</dbReference>
<feature type="domain" description="Endoribonuclease YicC-like C-terminal" evidence="7">
    <location>
        <begin position="173"/>
        <end position="289"/>
    </location>
</feature>
<dbReference type="HOGENOM" id="CLU_076609_1_0_10"/>
<sequence length="290" mass="33747">MIQSMTGFGKATTELEKRKVTVEIKSLNSKQLDLSVRMPNLYKEHEMEVRNMLSRELERGKVDFLIYVENIGNETANQINHNLLEGYYNQIKESARKLGIDTPADWFSTLLRLPDVLKYESQEVDEAEWAAVSKTISEAKKQLLAFRKQEGAMLEKLFEEKIGNISRLLTDIEPHEAERVDKIKVRISEALQKIEDFDYDKNRFEQEMIYYIEKLDINEEKARLTNHLSYFLETMKSGSGQGKKLGFISQEMGREINTMGSKSNHAEMQQIVVRMKDELEQIKEQVLNVL</sequence>
<dbReference type="GO" id="GO:0004521">
    <property type="term" value="F:RNA endonuclease activity"/>
    <property type="evidence" value="ECO:0007669"/>
    <property type="project" value="InterPro"/>
</dbReference>
<dbReference type="STRING" id="742766.HMPREF9455_03304"/>
<keyword evidence="3" id="KW-0255">Endonuclease</keyword>
<dbReference type="Pfam" id="PF03755">
    <property type="entry name" value="YicC-like_N"/>
    <property type="match status" value="1"/>
</dbReference>
<evidence type="ECO:0008006" key="10">
    <source>
        <dbReference type="Google" id="ProtNLM"/>
    </source>
</evidence>
<dbReference type="EMBL" id="ADLV01000038">
    <property type="protein sequence ID" value="EGK00351.1"/>
    <property type="molecule type" value="Genomic_DNA"/>
</dbReference>
<name>F5J1T7_9BACT</name>
<dbReference type="PANTHER" id="PTHR30636">
    <property type="entry name" value="UPF0701 PROTEIN YICC"/>
    <property type="match status" value="1"/>
</dbReference>
<keyword evidence="4" id="KW-0378">Hydrolase</keyword>
<accession>F5J1T7</accession>
<protein>
    <recommendedName>
        <fullName evidence="10">TIGR00255 family protein</fullName>
    </recommendedName>
</protein>
<dbReference type="NCBIfam" id="TIGR00255">
    <property type="entry name" value="YicC/YloC family endoribonuclease"/>
    <property type="match status" value="1"/>
</dbReference>
<evidence type="ECO:0000256" key="1">
    <source>
        <dbReference type="ARBA" id="ARBA00001968"/>
    </source>
</evidence>
<dbReference type="OrthoDB" id="9771229at2"/>
<evidence type="ECO:0000256" key="3">
    <source>
        <dbReference type="ARBA" id="ARBA00022759"/>
    </source>
</evidence>
<dbReference type="InterPro" id="IPR013527">
    <property type="entry name" value="YicC-like_N"/>
</dbReference>
<comment type="caution">
    <text evidence="8">The sequence shown here is derived from an EMBL/GenBank/DDBJ whole genome shotgun (WGS) entry which is preliminary data.</text>
</comment>
<organism evidence="8 9">
    <name type="scientific">Dysgonomonas gadei ATCC BAA-286</name>
    <dbReference type="NCBI Taxonomy" id="742766"/>
    <lineage>
        <taxon>Bacteria</taxon>
        <taxon>Pseudomonadati</taxon>
        <taxon>Bacteroidota</taxon>
        <taxon>Bacteroidia</taxon>
        <taxon>Bacteroidales</taxon>
        <taxon>Dysgonomonadaceae</taxon>
        <taxon>Dysgonomonas</taxon>
    </lineage>
</organism>
<comment type="cofactor">
    <cofactor evidence="1">
        <name>a divalent metal cation</name>
        <dbReference type="ChEBI" id="CHEBI:60240"/>
    </cofactor>
</comment>
<evidence type="ECO:0000259" key="7">
    <source>
        <dbReference type="Pfam" id="PF08340"/>
    </source>
</evidence>
<proteinExistence type="inferred from homology"/>
<dbReference type="InterPro" id="IPR005229">
    <property type="entry name" value="YicC/YloC-like"/>
</dbReference>
<dbReference type="AlphaFoldDB" id="F5J1T7"/>
<evidence type="ECO:0000256" key="5">
    <source>
        <dbReference type="ARBA" id="ARBA00035648"/>
    </source>
</evidence>
<feature type="domain" description="Endoribonuclease YicC-like N-terminal" evidence="6">
    <location>
        <begin position="2"/>
        <end position="155"/>
    </location>
</feature>
<dbReference type="RefSeq" id="WP_006800837.1">
    <property type="nucleotide sequence ID" value="NZ_GL891987.1"/>
</dbReference>
<evidence type="ECO:0000313" key="9">
    <source>
        <dbReference type="Proteomes" id="UP000004913"/>
    </source>
</evidence>
<dbReference type="InterPro" id="IPR013551">
    <property type="entry name" value="YicC-like_C"/>
</dbReference>
<keyword evidence="2" id="KW-0540">Nuclease</keyword>
<dbReference type="GO" id="GO:0016787">
    <property type="term" value="F:hydrolase activity"/>
    <property type="evidence" value="ECO:0007669"/>
    <property type="project" value="UniProtKB-KW"/>
</dbReference>